<evidence type="ECO:0000256" key="8">
    <source>
        <dbReference type="ARBA" id="ARBA00022989"/>
    </source>
</evidence>
<proteinExistence type="inferred from homology"/>
<evidence type="ECO:0000313" key="12">
    <source>
        <dbReference type="EMBL" id="MDE5419480.1"/>
    </source>
</evidence>
<feature type="transmembrane region" description="Helical" evidence="10">
    <location>
        <begin position="94"/>
        <end position="112"/>
    </location>
</feature>
<comment type="caution">
    <text evidence="12">The sequence shown here is derived from an EMBL/GenBank/DDBJ whole genome shotgun (WGS) entry which is preliminary data.</text>
</comment>
<evidence type="ECO:0000256" key="6">
    <source>
        <dbReference type="ARBA" id="ARBA00022692"/>
    </source>
</evidence>
<dbReference type="RefSeq" id="WP_275110810.1">
    <property type="nucleotide sequence ID" value="NZ_JAKJSC010000004.1"/>
</dbReference>
<sequence length="747" mass="83684">MTALFDYLLQASVILALFYAIYFLILRNERFFVEIRIYLVVSIILSLLLPFVKIPYTVIVESVQSSVQTELMPMFSGAMEAAPMKQNYFTIPNLLLAGYLFVVAVLLIRSLIKISQIYRMVLGKDYTVVEDCKVIVLDRAIPAFTFFGYIVMNREEFTDESRTNIIAHEKVHVEQKHWIDLLLVELTTILLWFNPFAWLFERAIKQTHELLADEGVIAQGCNIGEYQASILNQIMGVEVMGLANNFNCSITKKRMIMMSNVKSPKNRRYKLLIVIPAVLVILLFNMKIVEVQAQEKIIEKVVNVTTVTGQILNEDNEPIAGVAVLVQDSKTGTVSDMEGRFSIQVPEDGKLVFLGVDLNKEVISVEGFIKHGKKTDNGYDMNVQLSYSAAKEVSEEKTYKGEPIFVIVEDMPVFPGGALKLKEFYEAEVSKLDKKYIIGKRSYVTFLVTKTGEVAEARIARSSGKKKVDAKALKIVMSSPKWKPGKQRGKAVHVSYTVPVNFGVKKGGSESKRFTIDPNTKDTTYVYVDEMPVFPGGTKALQNYIAATVKYPSEAFKKGVKGRVFVTFVVNKEGVVDQARVIRGVETSLDKEALRAVTAMPKWMPGIEKGKAVDVSYTVPINFDITDDKKIDEVKVDGKVFTIVEKMPEYPGGPKGLQKYIGANVKYPAEALKNNITGKVYIMFVVNKEGNVDQARVARGVEPSLDAEALRVIKSLPKWEPGMEKGKTVDVSYVVPINFDSTDDKKE</sequence>
<dbReference type="EMBL" id="JAKJSC010000004">
    <property type="protein sequence ID" value="MDE5419480.1"/>
    <property type="molecule type" value="Genomic_DNA"/>
</dbReference>
<organism evidence="12 13">
    <name type="scientific">Paralabilibaculum antarcticum</name>
    <dbReference type="NCBI Taxonomy" id="2912572"/>
    <lineage>
        <taxon>Bacteria</taxon>
        <taxon>Pseudomonadati</taxon>
        <taxon>Bacteroidota</taxon>
        <taxon>Bacteroidia</taxon>
        <taxon>Marinilabiliales</taxon>
        <taxon>Marinifilaceae</taxon>
        <taxon>Paralabilibaculum</taxon>
    </lineage>
</organism>
<dbReference type="Pfam" id="PF13715">
    <property type="entry name" value="CarbopepD_reg_2"/>
    <property type="match status" value="1"/>
</dbReference>
<dbReference type="SUPFAM" id="SSF49464">
    <property type="entry name" value="Carboxypeptidase regulatory domain-like"/>
    <property type="match status" value="1"/>
</dbReference>
<reference evidence="12 13" key="1">
    <citation type="submission" date="2022-01" db="EMBL/GenBank/DDBJ databases">
        <title>Labilibaculum sp. nov, a marine bacterium isolated from Antarctica.</title>
        <authorList>
            <person name="Dai W."/>
        </authorList>
    </citation>
    <scope>NUCLEOTIDE SEQUENCE [LARGE SCALE GENOMIC DNA]</scope>
    <source>
        <strain evidence="12 13">DW002</strain>
    </source>
</reference>
<feature type="transmembrane region" description="Helical" evidence="10">
    <location>
        <begin position="269"/>
        <end position="286"/>
    </location>
</feature>
<evidence type="ECO:0000256" key="4">
    <source>
        <dbReference type="ARBA" id="ARBA00022475"/>
    </source>
</evidence>
<dbReference type="Pfam" id="PF05569">
    <property type="entry name" value="Peptidase_M56"/>
    <property type="match status" value="1"/>
</dbReference>
<dbReference type="Pfam" id="PF03544">
    <property type="entry name" value="TonB_C"/>
    <property type="match status" value="3"/>
</dbReference>
<dbReference type="NCBIfam" id="TIGR01352">
    <property type="entry name" value="tonB_Cterm"/>
    <property type="match status" value="3"/>
</dbReference>
<protein>
    <submittedName>
        <fullName evidence="12">M56 family metallopeptidase</fullName>
    </submittedName>
</protein>
<feature type="transmembrane region" description="Helical" evidence="10">
    <location>
        <begin position="7"/>
        <end position="25"/>
    </location>
</feature>
<dbReference type="Proteomes" id="UP001528920">
    <property type="component" value="Unassembled WGS sequence"/>
</dbReference>
<dbReference type="SUPFAM" id="SSF74653">
    <property type="entry name" value="TolA/TonB C-terminal domain"/>
    <property type="match status" value="3"/>
</dbReference>
<comment type="similarity">
    <text evidence="2">Belongs to the TonB family.</text>
</comment>
<evidence type="ECO:0000256" key="2">
    <source>
        <dbReference type="ARBA" id="ARBA00006555"/>
    </source>
</evidence>
<feature type="domain" description="TonB C-terminal" evidence="11">
    <location>
        <begin position="536"/>
        <end position="632"/>
    </location>
</feature>
<dbReference type="CDD" id="cd07341">
    <property type="entry name" value="M56_BlaR1_MecR1_like"/>
    <property type="match status" value="1"/>
</dbReference>
<dbReference type="InterPro" id="IPR006260">
    <property type="entry name" value="TonB/TolA_C"/>
</dbReference>
<dbReference type="InterPro" id="IPR008969">
    <property type="entry name" value="CarboxyPept-like_regulatory"/>
</dbReference>
<keyword evidence="4" id="KW-1003">Cell membrane</keyword>
<keyword evidence="13" id="KW-1185">Reference proteome</keyword>
<evidence type="ECO:0000256" key="1">
    <source>
        <dbReference type="ARBA" id="ARBA00004383"/>
    </source>
</evidence>
<feature type="transmembrane region" description="Helical" evidence="10">
    <location>
        <begin position="37"/>
        <end position="56"/>
    </location>
</feature>
<keyword evidence="9 10" id="KW-0472">Membrane</keyword>
<keyword evidence="6 10" id="KW-0812">Transmembrane</keyword>
<dbReference type="InterPro" id="IPR008756">
    <property type="entry name" value="Peptidase_M56"/>
</dbReference>
<dbReference type="Gene3D" id="3.30.1150.10">
    <property type="match status" value="3"/>
</dbReference>
<keyword evidence="5" id="KW-0997">Cell inner membrane</keyword>
<keyword evidence="3" id="KW-0813">Transport</keyword>
<evidence type="ECO:0000256" key="7">
    <source>
        <dbReference type="ARBA" id="ARBA00022927"/>
    </source>
</evidence>
<dbReference type="InterPro" id="IPR051045">
    <property type="entry name" value="TonB-dependent_transducer"/>
</dbReference>
<accession>A0ABT5VVP9</accession>
<evidence type="ECO:0000256" key="9">
    <source>
        <dbReference type="ARBA" id="ARBA00023136"/>
    </source>
</evidence>
<dbReference type="PROSITE" id="PS52015">
    <property type="entry name" value="TONB_CTD"/>
    <property type="match status" value="2"/>
</dbReference>
<dbReference type="InterPro" id="IPR037682">
    <property type="entry name" value="TonB_C"/>
</dbReference>
<gene>
    <name evidence="12" type="ORF">L3049_15915</name>
</gene>
<keyword evidence="7" id="KW-0653">Protein transport</keyword>
<evidence type="ECO:0000259" key="11">
    <source>
        <dbReference type="PROSITE" id="PS52015"/>
    </source>
</evidence>
<evidence type="ECO:0000313" key="13">
    <source>
        <dbReference type="Proteomes" id="UP001528920"/>
    </source>
</evidence>
<dbReference type="PANTHER" id="PTHR33446:SF2">
    <property type="entry name" value="PROTEIN TONB"/>
    <property type="match status" value="1"/>
</dbReference>
<name>A0ABT5VVP9_9BACT</name>
<dbReference type="PANTHER" id="PTHR33446">
    <property type="entry name" value="PROTEIN TONB-RELATED"/>
    <property type="match status" value="1"/>
</dbReference>
<evidence type="ECO:0000256" key="10">
    <source>
        <dbReference type="SAM" id="Phobius"/>
    </source>
</evidence>
<comment type="subcellular location">
    <subcellularLocation>
        <location evidence="1">Cell inner membrane</location>
        <topology evidence="1">Single-pass membrane protein</topology>
        <orientation evidence="1">Periplasmic side</orientation>
    </subcellularLocation>
</comment>
<evidence type="ECO:0000256" key="3">
    <source>
        <dbReference type="ARBA" id="ARBA00022448"/>
    </source>
</evidence>
<keyword evidence="8 10" id="KW-1133">Transmembrane helix</keyword>
<evidence type="ECO:0000256" key="5">
    <source>
        <dbReference type="ARBA" id="ARBA00022519"/>
    </source>
</evidence>
<feature type="domain" description="TonB C-terminal" evidence="11">
    <location>
        <begin position="652"/>
        <end position="747"/>
    </location>
</feature>